<name>U2QD63_9BACT</name>
<gene>
    <name evidence="2" type="ORF">HMPREF9135_1973</name>
</gene>
<comment type="caution">
    <text evidence="2">The sequence shown here is derived from an EMBL/GenBank/DDBJ whole genome shotgun (WGS) entry which is preliminary data.</text>
</comment>
<keyword evidence="1" id="KW-0472">Membrane</keyword>
<proteinExistence type="predicted"/>
<keyword evidence="1" id="KW-1133">Transmembrane helix</keyword>
<organism evidence="2 3">
    <name type="scientific">Segatella baroniae F0067</name>
    <dbReference type="NCBI Taxonomy" id="1115809"/>
    <lineage>
        <taxon>Bacteria</taxon>
        <taxon>Pseudomonadati</taxon>
        <taxon>Bacteroidota</taxon>
        <taxon>Bacteroidia</taxon>
        <taxon>Bacteroidales</taxon>
        <taxon>Prevotellaceae</taxon>
        <taxon>Segatella</taxon>
    </lineage>
</organism>
<accession>U2QD63</accession>
<evidence type="ECO:0000313" key="3">
    <source>
        <dbReference type="Proteomes" id="UP000016648"/>
    </source>
</evidence>
<dbReference type="PATRIC" id="fig|1115809.3.peg.1465"/>
<keyword evidence="3" id="KW-1185">Reference proteome</keyword>
<evidence type="ECO:0000256" key="1">
    <source>
        <dbReference type="SAM" id="Phobius"/>
    </source>
</evidence>
<dbReference type="EMBL" id="AWEY01000026">
    <property type="protein sequence ID" value="ERK39263.1"/>
    <property type="molecule type" value="Genomic_DNA"/>
</dbReference>
<dbReference type="AlphaFoldDB" id="U2QD63"/>
<feature type="transmembrane region" description="Helical" evidence="1">
    <location>
        <begin position="20"/>
        <end position="37"/>
    </location>
</feature>
<keyword evidence="1" id="KW-0812">Transmembrane</keyword>
<dbReference type="Proteomes" id="UP000016648">
    <property type="component" value="Unassembled WGS sequence"/>
</dbReference>
<sequence>MKRNAQELLKAKQFFDANPCVFLFFLYLWHVNIPFLLNNLQIMASKRTLKHQINYICSELFAECVAASLYNQKKSDDNADAILTSIMVLNNDFIKRVSHPEPGMPAKTFYKELILGFNGQIDEIIDQIAALE</sequence>
<evidence type="ECO:0000313" key="2">
    <source>
        <dbReference type="EMBL" id="ERK39263.1"/>
    </source>
</evidence>
<reference evidence="2 3" key="1">
    <citation type="submission" date="2013-08" db="EMBL/GenBank/DDBJ databases">
        <authorList>
            <person name="Durkin A.S."/>
            <person name="Haft D.R."/>
            <person name="McCorrison J."/>
            <person name="Torralba M."/>
            <person name="Gillis M."/>
            <person name="Haft D.H."/>
            <person name="Methe B."/>
            <person name="Sutton G."/>
            <person name="Nelson K.E."/>
        </authorList>
    </citation>
    <scope>NUCLEOTIDE SEQUENCE [LARGE SCALE GENOMIC DNA]</scope>
    <source>
        <strain evidence="2 3">F0067</strain>
    </source>
</reference>
<protein>
    <submittedName>
        <fullName evidence="2">Uncharacterized protein</fullName>
    </submittedName>
</protein>